<dbReference type="STRING" id="487316.BEN76_08660"/>
<dbReference type="KEGG" id="asol:BEN76_08660"/>
<dbReference type="PANTHER" id="PTHR43798">
    <property type="entry name" value="MONOACYLGLYCEROL LIPASE"/>
    <property type="match status" value="1"/>
</dbReference>
<organism evidence="2 3">
    <name type="scientific">Acinetobacter soli</name>
    <dbReference type="NCBI Taxonomy" id="487316"/>
    <lineage>
        <taxon>Bacteria</taxon>
        <taxon>Pseudomonadati</taxon>
        <taxon>Pseudomonadota</taxon>
        <taxon>Gammaproteobacteria</taxon>
        <taxon>Moraxellales</taxon>
        <taxon>Moraxellaceae</taxon>
        <taxon>Acinetobacter</taxon>
    </lineage>
</organism>
<evidence type="ECO:0000259" key="1">
    <source>
        <dbReference type="Pfam" id="PF00561"/>
    </source>
</evidence>
<dbReference type="GO" id="GO:0016787">
    <property type="term" value="F:hydrolase activity"/>
    <property type="evidence" value="ECO:0007669"/>
    <property type="project" value="UniProtKB-KW"/>
</dbReference>
<evidence type="ECO:0000313" key="3">
    <source>
        <dbReference type="Proteomes" id="UP000185674"/>
    </source>
</evidence>
<dbReference type="InterPro" id="IPR050266">
    <property type="entry name" value="AB_hydrolase_sf"/>
</dbReference>
<dbReference type="Gene3D" id="3.40.50.1820">
    <property type="entry name" value="alpha/beta hydrolase"/>
    <property type="match status" value="1"/>
</dbReference>
<dbReference type="SUPFAM" id="SSF53474">
    <property type="entry name" value="alpha/beta-Hydrolases"/>
    <property type="match status" value="1"/>
</dbReference>
<gene>
    <name evidence="2" type="ORF">BEN76_08660</name>
</gene>
<dbReference type="eggNOG" id="COG2267">
    <property type="taxonomic scope" value="Bacteria"/>
</dbReference>
<feature type="domain" description="AB hydrolase-1" evidence="1">
    <location>
        <begin position="34"/>
        <end position="259"/>
    </location>
</feature>
<dbReference type="PRINTS" id="PR00111">
    <property type="entry name" value="ABHYDROLASE"/>
</dbReference>
<dbReference type="EMBL" id="CP016896">
    <property type="protein sequence ID" value="APV36083.1"/>
    <property type="molecule type" value="Genomic_DNA"/>
</dbReference>
<dbReference type="GO" id="GO:0016020">
    <property type="term" value="C:membrane"/>
    <property type="evidence" value="ECO:0007669"/>
    <property type="project" value="TreeGrafter"/>
</dbReference>
<dbReference type="Proteomes" id="UP000185674">
    <property type="component" value="Chromosome"/>
</dbReference>
<keyword evidence="2" id="KW-0378">Hydrolase</keyword>
<dbReference type="InterPro" id="IPR029058">
    <property type="entry name" value="AB_hydrolase_fold"/>
</dbReference>
<name>A0A1P8EIP8_9GAMM</name>
<dbReference type="PANTHER" id="PTHR43798:SF33">
    <property type="entry name" value="HYDROLASE, PUTATIVE (AFU_ORTHOLOGUE AFUA_2G14860)-RELATED"/>
    <property type="match status" value="1"/>
</dbReference>
<dbReference type="Pfam" id="PF00561">
    <property type="entry name" value="Abhydrolase_1"/>
    <property type="match status" value="1"/>
</dbReference>
<evidence type="ECO:0000313" key="2">
    <source>
        <dbReference type="EMBL" id="APV36083.1"/>
    </source>
</evidence>
<dbReference type="RefSeq" id="WP_076032847.1">
    <property type="nucleotide sequence ID" value="NZ_CP016896.1"/>
</dbReference>
<reference evidence="2 3" key="1">
    <citation type="submission" date="2016-08" db="EMBL/GenBank/DDBJ databases">
        <title>Complete genome sequence of Acinetobacter baylyi strain GFJ2.</title>
        <authorList>
            <person name="Tabata M."/>
            <person name="Kuboki S."/>
            <person name="Gibu N."/>
            <person name="Kinouchi Y."/>
            <person name="Vangnai A."/>
            <person name="Kasai D."/>
            <person name="Fukuda M."/>
        </authorList>
    </citation>
    <scope>NUCLEOTIDE SEQUENCE [LARGE SCALE GENOMIC DNA]</scope>
    <source>
        <strain evidence="2 3">GFJ2</strain>
    </source>
</reference>
<accession>A0A1P8EIP8</accession>
<protein>
    <submittedName>
        <fullName evidence="2">Alpha/beta hydrolase</fullName>
    </submittedName>
</protein>
<dbReference type="AlphaFoldDB" id="A0A1P8EIP8"/>
<proteinExistence type="predicted"/>
<sequence length="278" mass="30831">MMTLVEKLQHFPVQILEISGATQAYRESGSGEQVLVLLHGISSGSGSWVQQLETLSHHFRVIAWDAPGYGLSHPLNTAEPKATDYAERLKAFLDGLNIDTAIVVGHSLGALQASAFAQCYPDRVEQLIIANVAQGYERYSAEQQADVYHKRPKLLVELGQTGLAQTRGPHLTFLKTPVILELIEQVMQNLHLEGFTHASYLLAYDEIRNYLNGLKVPCTVIAGQCDSITPAEAIKKLAQEIQCRNYIEIQAAGHLSYVDQVESFNQIVLSVKQHINER</sequence>
<dbReference type="InterPro" id="IPR000073">
    <property type="entry name" value="AB_hydrolase_1"/>
</dbReference>